<evidence type="ECO:0000256" key="9">
    <source>
        <dbReference type="SAM" id="MobiDB-lite"/>
    </source>
</evidence>
<dbReference type="GO" id="GO:0035313">
    <property type="term" value="P:wound healing, spreading of epidermal cells"/>
    <property type="evidence" value="ECO:0007669"/>
    <property type="project" value="TreeGrafter"/>
</dbReference>
<dbReference type="GO" id="GO:0001953">
    <property type="term" value="P:negative regulation of cell-matrix adhesion"/>
    <property type="evidence" value="ECO:0007669"/>
    <property type="project" value="TreeGrafter"/>
</dbReference>
<reference evidence="10" key="1">
    <citation type="submission" date="2019-03" db="UniProtKB">
        <authorList>
            <consortium name="Ensembl"/>
        </authorList>
    </citation>
    <scope>IDENTIFICATION</scope>
</reference>
<dbReference type="OMA" id="NESCILY"/>
<keyword evidence="3" id="KW-1003">Cell membrane</keyword>
<comment type="subcellular location">
    <subcellularLocation>
        <location evidence="1">Apical cell membrane</location>
    </subcellularLocation>
</comment>
<sequence>MTSHRSSSPGEYKQLSCRYYPLPGPAVSKQVKIMAVLSSMLLPLRLFLCFGLLCSSASSTDDIDNCMLFNEVTTTGQGIMANSEVYESNTNYTVLVPVNPSISSVVLRAVDANNNSLGLWEKVDELCNNSALYHLDNPSDQLFIANWVSPNSTNITTVALQAFTINFYNVATFSSLQLQRKDTTTSQISTTRTNPHRTTTGHTSTTRTTPHSISTREHISTTTTTPHPTPITQHISTTTTTPHPTPITQHISTTTTTPHPTPTTGHFSTARTTPHPIPRTTSLANRTFLCPVTSAIQLLLVFLTSKLLS</sequence>
<feature type="region of interest" description="Disordered" evidence="9">
    <location>
        <begin position="184"/>
        <end position="275"/>
    </location>
</feature>
<evidence type="ECO:0000256" key="6">
    <source>
        <dbReference type="ARBA" id="ARBA00023136"/>
    </source>
</evidence>
<dbReference type="PANTHER" id="PTHR22527">
    <property type="entry name" value="PLACENTA-EXPRESSED TRANSCRIPT 1 PROTEIN"/>
    <property type="match status" value="1"/>
</dbReference>
<feature type="compositionally biased region" description="Low complexity" evidence="9">
    <location>
        <begin position="220"/>
        <end position="264"/>
    </location>
</feature>
<keyword evidence="6" id="KW-0472">Membrane</keyword>
<dbReference type="GO" id="GO:0030154">
    <property type="term" value="P:cell differentiation"/>
    <property type="evidence" value="ECO:0007669"/>
    <property type="project" value="UniProtKB-KW"/>
</dbReference>
<evidence type="ECO:0000256" key="8">
    <source>
        <dbReference type="ARBA" id="ARBA00024756"/>
    </source>
</evidence>
<keyword evidence="4" id="KW-0732">Signal</keyword>
<evidence type="ECO:0000256" key="7">
    <source>
        <dbReference type="ARBA" id="ARBA00023180"/>
    </source>
</evidence>
<protein>
    <recommendedName>
        <fullName evidence="2">Placenta-expressed transcript 1 protein</fullName>
    </recommendedName>
</protein>
<evidence type="ECO:0000256" key="4">
    <source>
        <dbReference type="ARBA" id="ARBA00022729"/>
    </source>
</evidence>
<dbReference type="GeneTree" id="ENSGT00390000014690"/>
<dbReference type="InterPro" id="IPR026184">
    <property type="entry name" value="PLET1"/>
</dbReference>
<evidence type="ECO:0000256" key="1">
    <source>
        <dbReference type="ARBA" id="ARBA00004221"/>
    </source>
</evidence>
<keyword evidence="5" id="KW-0221">Differentiation</keyword>
<feature type="compositionally biased region" description="Low complexity" evidence="9">
    <location>
        <begin position="184"/>
        <end position="213"/>
    </location>
</feature>
<dbReference type="Ensembl" id="ENSUMAT00000010832.1">
    <property type="protein sequence ID" value="ENSUMAP00000009066.1"/>
    <property type="gene ID" value="ENSUMAG00000006868.1"/>
</dbReference>
<proteinExistence type="predicted"/>
<dbReference type="GO" id="GO:0030335">
    <property type="term" value="P:positive regulation of cell migration"/>
    <property type="evidence" value="ECO:0007669"/>
    <property type="project" value="TreeGrafter"/>
</dbReference>
<organism evidence="10">
    <name type="scientific">Ursus maritimus</name>
    <name type="common">Polar bear</name>
    <name type="synonym">Thalarctos maritimus</name>
    <dbReference type="NCBI Taxonomy" id="29073"/>
    <lineage>
        <taxon>Eukaryota</taxon>
        <taxon>Metazoa</taxon>
        <taxon>Chordata</taxon>
        <taxon>Craniata</taxon>
        <taxon>Vertebrata</taxon>
        <taxon>Euteleostomi</taxon>
        <taxon>Mammalia</taxon>
        <taxon>Eutheria</taxon>
        <taxon>Laurasiatheria</taxon>
        <taxon>Carnivora</taxon>
        <taxon>Caniformia</taxon>
        <taxon>Ursidae</taxon>
        <taxon>Ursus</taxon>
    </lineage>
</organism>
<comment type="function">
    <text evidence="8">Modulates leading keratinocyte migration and cellular adhesion to matrix proteins during a wound-healing response and promotes wound repair. May play a role during trichilemmal differentiation of the hair follicle.</text>
</comment>
<evidence type="ECO:0000256" key="5">
    <source>
        <dbReference type="ARBA" id="ARBA00022782"/>
    </source>
</evidence>
<evidence type="ECO:0000256" key="3">
    <source>
        <dbReference type="ARBA" id="ARBA00022475"/>
    </source>
</evidence>
<evidence type="ECO:0000256" key="2">
    <source>
        <dbReference type="ARBA" id="ARBA00014036"/>
    </source>
</evidence>
<dbReference type="GO" id="GO:0009897">
    <property type="term" value="C:external side of plasma membrane"/>
    <property type="evidence" value="ECO:0007669"/>
    <property type="project" value="TreeGrafter"/>
</dbReference>
<keyword evidence="7" id="KW-0325">Glycoprotein</keyword>
<dbReference type="PANTHER" id="PTHR22527:SF2">
    <property type="entry name" value="PLACENTA-EXPRESSED TRANSCRIPT 1 PROTEIN"/>
    <property type="match status" value="1"/>
</dbReference>
<dbReference type="GO" id="GO:0016324">
    <property type="term" value="C:apical plasma membrane"/>
    <property type="evidence" value="ECO:0007669"/>
    <property type="project" value="UniProtKB-SubCell"/>
</dbReference>
<evidence type="ECO:0000313" key="10">
    <source>
        <dbReference type="Ensembl" id="ENSUMAP00000009066"/>
    </source>
</evidence>
<name>A0A452TLH2_URSMA</name>
<gene>
    <name evidence="10" type="primary">PLET1</name>
</gene>
<accession>A0A452TLH2</accession>
<dbReference type="AlphaFoldDB" id="A0A452TLH2"/>